<organism evidence="2 3">
    <name type="scientific">Linnemannia elongata AG-77</name>
    <dbReference type="NCBI Taxonomy" id="1314771"/>
    <lineage>
        <taxon>Eukaryota</taxon>
        <taxon>Fungi</taxon>
        <taxon>Fungi incertae sedis</taxon>
        <taxon>Mucoromycota</taxon>
        <taxon>Mortierellomycotina</taxon>
        <taxon>Mortierellomycetes</taxon>
        <taxon>Mortierellales</taxon>
        <taxon>Mortierellaceae</taxon>
        <taxon>Linnemannia</taxon>
    </lineage>
</organism>
<proteinExistence type="predicted"/>
<dbReference type="AlphaFoldDB" id="A0A197KDK0"/>
<feature type="chain" id="PRO_5008276796" description="Extracellular membrane protein CFEM domain-containing protein" evidence="1">
    <location>
        <begin position="25"/>
        <end position="79"/>
    </location>
</feature>
<reference evidence="2 3" key="1">
    <citation type="submission" date="2016-05" db="EMBL/GenBank/DDBJ databases">
        <title>Genome sequencing reveals origins of a unique bacterial endosymbiosis in the earliest lineages of terrestrial Fungi.</title>
        <authorList>
            <consortium name="DOE Joint Genome Institute"/>
            <person name="Uehling J."/>
            <person name="Gryganskyi A."/>
            <person name="Hameed K."/>
            <person name="Tschaplinski T."/>
            <person name="Misztal P."/>
            <person name="Wu S."/>
            <person name="Desiro A."/>
            <person name="Vande Pol N."/>
            <person name="Du Z.-Y."/>
            <person name="Zienkiewicz A."/>
            <person name="Zienkiewicz K."/>
            <person name="Morin E."/>
            <person name="Tisserant E."/>
            <person name="Splivallo R."/>
            <person name="Hainaut M."/>
            <person name="Henrissat B."/>
            <person name="Ohm R."/>
            <person name="Kuo A."/>
            <person name="Yan J."/>
            <person name="Lipzen A."/>
            <person name="Nolan M."/>
            <person name="Labutti K."/>
            <person name="Barry K."/>
            <person name="Goldstein A."/>
            <person name="Labbe J."/>
            <person name="Schadt C."/>
            <person name="Tuskan G."/>
            <person name="Grigoriev I."/>
            <person name="Martin F."/>
            <person name="Vilgalys R."/>
            <person name="Bonito G."/>
        </authorList>
    </citation>
    <scope>NUCLEOTIDE SEQUENCE [LARGE SCALE GENOMIC DNA]</scope>
    <source>
        <strain evidence="2 3">AG-77</strain>
    </source>
</reference>
<dbReference type="Proteomes" id="UP000078512">
    <property type="component" value="Unassembled WGS sequence"/>
</dbReference>
<sequence>MANTRTLLALVAFVAMVFVANVEAAPVEAPIVALNIECTKTCIATLQECLAAVVGADYECRKTVKNCIKACHDAGSTTP</sequence>
<keyword evidence="3" id="KW-1185">Reference proteome</keyword>
<feature type="signal peptide" evidence="1">
    <location>
        <begin position="1"/>
        <end position="24"/>
    </location>
</feature>
<keyword evidence="1" id="KW-0732">Signal</keyword>
<evidence type="ECO:0000313" key="3">
    <source>
        <dbReference type="Proteomes" id="UP000078512"/>
    </source>
</evidence>
<evidence type="ECO:0000256" key="1">
    <source>
        <dbReference type="SAM" id="SignalP"/>
    </source>
</evidence>
<accession>A0A197KDK0</accession>
<evidence type="ECO:0000313" key="2">
    <source>
        <dbReference type="EMBL" id="OAQ34469.1"/>
    </source>
</evidence>
<gene>
    <name evidence="2" type="ORF">K457DRAFT_28382</name>
</gene>
<name>A0A197KDK0_9FUNG</name>
<protein>
    <recommendedName>
        <fullName evidence="4">Extracellular membrane protein CFEM domain-containing protein</fullName>
    </recommendedName>
</protein>
<evidence type="ECO:0008006" key="4">
    <source>
        <dbReference type="Google" id="ProtNLM"/>
    </source>
</evidence>
<dbReference type="EMBL" id="KV442017">
    <property type="protein sequence ID" value="OAQ34469.1"/>
    <property type="molecule type" value="Genomic_DNA"/>
</dbReference>